<dbReference type="STRING" id="35525.A0A162Q0H9"/>
<dbReference type="FunFam" id="1.20.120.1760:FF:000016">
    <property type="entry name" value="ethanolaminephosphotransferase 1"/>
    <property type="match status" value="1"/>
</dbReference>
<evidence type="ECO:0000256" key="4">
    <source>
        <dbReference type="ARBA" id="ARBA00023136"/>
    </source>
</evidence>
<feature type="transmembrane region" description="Helical" evidence="6">
    <location>
        <begin position="265"/>
        <end position="282"/>
    </location>
</feature>
<accession>A0A162Q0H9</accession>
<feature type="transmembrane region" description="Helical" evidence="6">
    <location>
        <begin position="324"/>
        <end position="343"/>
    </location>
</feature>
<sequence length="388" mass="44656">MGFFDIKYLKQEHLNGFDNYKYSAVDNSPLSQWVMHPFWNACVKICPEWVAPNLLTFVGFLFTAGNWVMLGYYDYYYYASSEGHSHIPNWVWLVCAINHFLAHTLDGIDGKQARRTQSSNPLGELFDHGLDSWTSFFIPAVLYSVFGRVEHSISVLRLYFCLINVLFTFLSSHWEKYNTGVLFLPWGYDVSQLCTLIIYLITFTAGYEFWKFTLPGGITAGALFELMMWGGSLLTSLPVSFYNMYRAYRDGTGKNRSFWEGNRPLVSPLLFFTMTTTWVLASPTNILEIDPRCFTFMVGIVFSNICCQLIVAQMSNTRCELFSWLLLPVGAIVAAALMLPSSLHLELPLLYGLTAFTFFAHVHYGVCLVRQMCRHLNIWCFRLKQRKD</sequence>
<dbReference type="PIRSF" id="PIRSF015665">
    <property type="entry name" value="CHOPT"/>
    <property type="match status" value="1"/>
</dbReference>
<protein>
    <submittedName>
        <fullName evidence="7">Ethanolaminephosphotransferase 1</fullName>
    </submittedName>
</protein>
<dbReference type="PANTHER" id="PTHR10414">
    <property type="entry name" value="ETHANOLAMINEPHOSPHOTRANSFERASE"/>
    <property type="match status" value="1"/>
</dbReference>
<keyword evidence="6" id="KW-0812">Transmembrane</keyword>
<dbReference type="Pfam" id="PF01066">
    <property type="entry name" value="CDP-OH_P_transf"/>
    <property type="match status" value="1"/>
</dbReference>
<evidence type="ECO:0000313" key="8">
    <source>
        <dbReference type="Proteomes" id="UP000076858"/>
    </source>
</evidence>
<comment type="caution">
    <text evidence="7">The sequence shown here is derived from an EMBL/GenBank/DDBJ whole genome shotgun (WGS) entry which is preliminary data.</text>
</comment>
<feature type="transmembrane region" description="Helical" evidence="6">
    <location>
        <begin position="54"/>
        <end position="78"/>
    </location>
</feature>
<keyword evidence="4 6" id="KW-0472">Membrane</keyword>
<gene>
    <name evidence="7" type="ORF">APZ42_014118</name>
</gene>
<feature type="transmembrane region" description="Helical" evidence="6">
    <location>
        <begin position="226"/>
        <end position="245"/>
    </location>
</feature>
<feature type="transmembrane region" description="Helical" evidence="6">
    <location>
        <begin position="182"/>
        <end position="206"/>
    </location>
</feature>
<dbReference type="Gene3D" id="1.20.120.1760">
    <property type="match status" value="1"/>
</dbReference>
<keyword evidence="8" id="KW-1185">Reference proteome</keyword>
<keyword evidence="6" id="KW-1133">Transmembrane helix</keyword>
<dbReference type="PANTHER" id="PTHR10414:SF71">
    <property type="entry name" value="FI05338P"/>
    <property type="match status" value="1"/>
</dbReference>
<dbReference type="InterPro" id="IPR014472">
    <property type="entry name" value="CHOPT"/>
</dbReference>
<dbReference type="PROSITE" id="PS00379">
    <property type="entry name" value="CDP_ALCOHOL_P_TRANSF"/>
    <property type="match status" value="1"/>
</dbReference>
<dbReference type="InterPro" id="IPR043130">
    <property type="entry name" value="CDP-OH_PTrfase_TM_dom"/>
</dbReference>
<evidence type="ECO:0000256" key="2">
    <source>
        <dbReference type="ARBA" id="ARBA00010441"/>
    </source>
</evidence>
<comment type="subcellular location">
    <subcellularLocation>
        <location evidence="1">Membrane</location>
    </subcellularLocation>
</comment>
<evidence type="ECO:0000256" key="5">
    <source>
        <dbReference type="RuleBase" id="RU003750"/>
    </source>
</evidence>
<dbReference type="InterPro" id="IPR048254">
    <property type="entry name" value="CDP_ALCOHOL_P_TRANSF_CS"/>
</dbReference>
<organism evidence="7 8">
    <name type="scientific">Daphnia magna</name>
    <dbReference type="NCBI Taxonomy" id="35525"/>
    <lineage>
        <taxon>Eukaryota</taxon>
        <taxon>Metazoa</taxon>
        <taxon>Ecdysozoa</taxon>
        <taxon>Arthropoda</taxon>
        <taxon>Crustacea</taxon>
        <taxon>Branchiopoda</taxon>
        <taxon>Diplostraca</taxon>
        <taxon>Cladocera</taxon>
        <taxon>Anomopoda</taxon>
        <taxon>Daphniidae</taxon>
        <taxon>Daphnia</taxon>
    </lineage>
</organism>
<comment type="similarity">
    <text evidence="2 5">Belongs to the CDP-alcohol phosphatidyltransferase class-I family.</text>
</comment>
<dbReference type="EMBL" id="LRGB01000389">
    <property type="protein sequence ID" value="KZS19295.1"/>
    <property type="molecule type" value="Genomic_DNA"/>
</dbReference>
<feature type="transmembrane region" description="Helical" evidence="6">
    <location>
        <begin position="349"/>
        <end position="369"/>
    </location>
</feature>
<name>A0A162Q0H9_9CRUS</name>
<evidence type="ECO:0000313" key="7">
    <source>
        <dbReference type="EMBL" id="KZS19295.1"/>
    </source>
</evidence>
<evidence type="ECO:0000256" key="3">
    <source>
        <dbReference type="ARBA" id="ARBA00022679"/>
    </source>
</evidence>
<feature type="transmembrane region" description="Helical" evidence="6">
    <location>
        <begin position="152"/>
        <end position="170"/>
    </location>
</feature>
<evidence type="ECO:0000256" key="6">
    <source>
        <dbReference type="SAM" id="Phobius"/>
    </source>
</evidence>
<dbReference type="GO" id="GO:0005794">
    <property type="term" value="C:Golgi apparatus"/>
    <property type="evidence" value="ECO:0007669"/>
    <property type="project" value="TreeGrafter"/>
</dbReference>
<dbReference type="Proteomes" id="UP000076858">
    <property type="component" value="Unassembled WGS sequence"/>
</dbReference>
<dbReference type="OrthoDB" id="196717at2759"/>
<dbReference type="InterPro" id="IPR000462">
    <property type="entry name" value="CDP-OH_P_trans"/>
</dbReference>
<keyword evidence="3 5" id="KW-0808">Transferase</keyword>
<proteinExistence type="inferred from homology"/>
<dbReference type="GO" id="GO:0006646">
    <property type="term" value="P:phosphatidylethanolamine biosynthetic process"/>
    <property type="evidence" value="ECO:0007669"/>
    <property type="project" value="TreeGrafter"/>
</dbReference>
<dbReference type="AlphaFoldDB" id="A0A162Q0H9"/>
<dbReference type="GO" id="GO:0004307">
    <property type="term" value="F:ethanolaminephosphotransferase activity"/>
    <property type="evidence" value="ECO:0007669"/>
    <property type="project" value="TreeGrafter"/>
</dbReference>
<dbReference type="GO" id="GO:0005789">
    <property type="term" value="C:endoplasmic reticulum membrane"/>
    <property type="evidence" value="ECO:0007669"/>
    <property type="project" value="TreeGrafter"/>
</dbReference>
<reference evidence="7 8" key="1">
    <citation type="submission" date="2016-03" db="EMBL/GenBank/DDBJ databases">
        <title>EvidentialGene: Evidence-directed Construction of Genes on Genomes.</title>
        <authorList>
            <person name="Gilbert D.G."/>
            <person name="Choi J.-H."/>
            <person name="Mockaitis K."/>
            <person name="Colbourne J."/>
            <person name="Pfrender M."/>
        </authorList>
    </citation>
    <scope>NUCLEOTIDE SEQUENCE [LARGE SCALE GENOMIC DNA]</scope>
    <source>
        <strain evidence="7 8">Xinb3</strain>
        <tissue evidence="7">Complete organism</tissue>
    </source>
</reference>
<evidence type="ECO:0000256" key="1">
    <source>
        <dbReference type="ARBA" id="ARBA00004370"/>
    </source>
</evidence>
<feature type="transmembrane region" description="Helical" evidence="6">
    <location>
        <begin position="294"/>
        <end position="312"/>
    </location>
</feature>